<reference evidence="2 3" key="1">
    <citation type="submission" date="2011-08" db="EMBL/GenBank/DDBJ databases">
        <title>The complete genome of Methanofollis liminatans DSM 4140.</title>
        <authorList>
            <consortium name="US DOE Joint Genome Institute (JGI-PGF)"/>
            <person name="Lucas S."/>
            <person name="Han J."/>
            <person name="Lapidus A."/>
            <person name="Bruce D."/>
            <person name="Goodwin L."/>
            <person name="Pitluck S."/>
            <person name="Peters L."/>
            <person name="Kyrpides N."/>
            <person name="Mavromatis K."/>
            <person name="Ivanova N."/>
            <person name="Mikhailova N."/>
            <person name="Lu M."/>
            <person name="Detter J.C."/>
            <person name="Tapia R."/>
            <person name="Han C."/>
            <person name="Land M."/>
            <person name="Hauser L."/>
            <person name="Markowitz V."/>
            <person name="Cheng J.-F."/>
            <person name="Hugenholtz P."/>
            <person name="Woyke T."/>
            <person name="Wu D."/>
            <person name="Spring S."/>
            <person name="Schuler E."/>
            <person name="Brambilla E."/>
            <person name="Klenk H.-P."/>
            <person name="Eisen J.A."/>
        </authorList>
    </citation>
    <scope>NUCLEOTIDE SEQUENCE [LARGE SCALE GENOMIC DNA]</scope>
    <source>
        <strain evidence="2 3">DSM 4140</strain>
    </source>
</reference>
<evidence type="ECO:0000259" key="1">
    <source>
        <dbReference type="PROSITE" id="PS51459"/>
    </source>
</evidence>
<evidence type="ECO:0000313" key="2">
    <source>
        <dbReference type="EMBL" id="EJG07971.1"/>
    </source>
</evidence>
<dbReference type="Pfam" id="PF02661">
    <property type="entry name" value="Fic"/>
    <property type="match status" value="1"/>
</dbReference>
<dbReference type="PANTHER" id="PTHR39426:SF1">
    <property type="entry name" value="HOMOLOGY TO DEATH-ON-CURING PROTEIN OF PHAGE P1"/>
    <property type="match status" value="1"/>
</dbReference>
<dbReference type="GO" id="GO:0016301">
    <property type="term" value="F:kinase activity"/>
    <property type="evidence" value="ECO:0007669"/>
    <property type="project" value="InterPro"/>
</dbReference>
<dbReference type="InterPro" id="IPR053737">
    <property type="entry name" value="Type_II_TA_Toxin"/>
</dbReference>
<dbReference type="InterPro" id="IPR006440">
    <property type="entry name" value="Doc"/>
</dbReference>
<dbReference type="RefSeq" id="WP_004040067.1">
    <property type="nucleotide sequence ID" value="NZ_CM001555.1"/>
</dbReference>
<accession>J0S255</accession>
<protein>
    <submittedName>
        <fullName evidence="2">Death-on-curing family protein</fullName>
    </submittedName>
</protein>
<proteinExistence type="predicted"/>
<gene>
    <name evidence="2" type="ORF">Metli_2030</name>
</gene>
<feature type="domain" description="Fido" evidence="1">
    <location>
        <begin position="4"/>
        <end position="122"/>
    </location>
</feature>
<dbReference type="InterPro" id="IPR003812">
    <property type="entry name" value="Fido"/>
</dbReference>
<dbReference type="NCBIfam" id="TIGR01550">
    <property type="entry name" value="DOC_P1"/>
    <property type="match status" value="1"/>
</dbReference>
<name>J0S255_9EURY</name>
<dbReference type="PROSITE" id="PS51459">
    <property type="entry name" value="FIDO"/>
    <property type="match status" value="1"/>
</dbReference>
<sequence length="127" mass="14667">MVDLTVKMIIEVQIHIIMASKHQEDERTEGLVRDYGTLDYLVDEMNYINDSCTKAALMLHGIASRHPFYQGNKRTALAIAEIILMLEGGWYIAAEDEAIDLYVREVACYQHDLNEVKCWLQKNCQKM</sequence>
<dbReference type="InterPro" id="IPR036597">
    <property type="entry name" value="Fido-like_dom_sf"/>
</dbReference>
<dbReference type="SUPFAM" id="SSF140931">
    <property type="entry name" value="Fic-like"/>
    <property type="match status" value="1"/>
</dbReference>
<dbReference type="AlphaFoldDB" id="J0S255"/>
<dbReference type="PANTHER" id="PTHR39426">
    <property type="entry name" value="HOMOLOGY TO DEATH-ON-CURING PROTEIN OF PHAGE P1"/>
    <property type="match status" value="1"/>
</dbReference>
<keyword evidence="3" id="KW-1185">Reference proteome</keyword>
<dbReference type="HOGENOM" id="CLU_115697_7_1_2"/>
<dbReference type="Proteomes" id="UP000005095">
    <property type="component" value="Chromosome"/>
</dbReference>
<organism evidence="2 3">
    <name type="scientific">Methanofollis liminatans DSM 4140</name>
    <dbReference type="NCBI Taxonomy" id="28892"/>
    <lineage>
        <taxon>Archaea</taxon>
        <taxon>Methanobacteriati</taxon>
        <taxon>Methanobacteriota</taxon>
        <taxon>Stenosarchaea group</taxon>
        <taxon>Methanomicrobia</taxon>
        <taxon>Methanomicrobiales</taxon>
        <taxon>Methanomicrobiaceae</taxon>
        <taxon>Methanofollis</taxon>
    </lineage>
</organism>
<evidence type="ECO:0000313" key="3">
    <source>
        <dbReference type="Proteomes" id="UP000005095"/>
    </source>
</evidence>
<dbReference type="Gene3D" id="1.20.120.1870">
    <property type="entry name" value="Fic/DOC protein, Fido domain"/>
    <property type="match status" value="1"/>
</dbReference>
<dbReference type="OrthoDB" id="123270at2157"/>
<dbReference type="EMBL" id="CM001555">
    <property type="protein sequence ID" value="EJG07971.1"/>
    <property type="molecule type" value="Genomic_DNA"/>
</dbReference>